<dbReference type="EMBL" id="LFJN01000016">
    <property type="protein sequence ID" value="KPI39095.1"/>
    <property type="molecule type" value="Genomic_DNA"/>
</dbReference>
<feature type="compositionally biased region" description="Polar residues" evidence="1">
    <location>
        <begin position="28"/>
        <end position="51"/>
    </location>
</feature>
<protein>
    <submittedName>
        <fullName evidence="2">Uncharacterized protein</fullName>
    </submittedName>
</protein>
<feature type="region of interest" description="Disordered" evidence="1">
    <location>
        <begin position="149"/>
        <end position="201"/>
    </location>
</feature>
<dbReference type="STRING" id="1664694.A0A0N1H7P1"/>
<feature type="compositionally biased region" description="Basic and acidic residues" evidence="1">
    <location>
        <begin position="164"/>
        <end position="184"/>
    </location>
</feature>
<dbReference type="Proteomes" id="UP000038010">
    <property type="component" value="Unassembled WGS sequence"/>
</dbReference>
<dbReference type="GeneID" id="28736736"/>
<evidence type="ECO:0000256" key="1">
    <source>
        <dbReference type="SAM" id="MobiDB-lite"/>
    </source>
</evidence>
<organism evidence="2 3">
    <name type="scientific">Cyphellophora attinorum</name>
    <dbReference type="NCBI Taxonomy" id="1664694"/>
    <lineage>
        <taxon>Eukaryota</taxon>
        <taxon>Fungi</taxon>
        <taxon>Dikarya</taxon>
        <taxon>Ascomycota</taxon>
        <taxon>Pezizomycotina</taxon>
        <taxon>Eurotiomycetes</taxon>
        <taxon>Chaetothyriomycetidae</taxon>
        <taxon>Chaetothyriales</taxon>
        <taxon>Cyphellophoraceae</taxon>
        <taxon>Cyphellophora</taxon>
    </lineage>
</organism>
<evidence type="ECO:0000313" key="2">
    <source>
        <dbReference type="EMBL" id="KPI39095.1"/>
    </source>
</evidence>
<feature type="region of interest" description="Disordered" evidence="1">
    <location>
        <begin position="1"/>
        <end position="52"/>
    </location>
</feature>
<reference evidence="2 3" key="1">
    <citation type="submission" date="2015-06" db="EMBL/GenBank/DDBJ databases">
        <title>Draft genome of the ant-associated black yeast Phialophora attae CBS 131958.</title>
        <authorList>
            <person name="Moreno L.F."/>
            <person name="Stielow B.J."/>
            <person name="de Hoog S."/>
            <person name="Vicente V.A."/>
            <person name="Weiss V.A."/>
            <person name="de Vries M."/>
            <person name="Cruz L.M."/>
            <person name="Souza E.M."/>
        </authorList>
    </citation>
    <scope>NUCLEOTIDE SEQUENCE [LARGE SCALE GENOMIC DNA]</scope>
    <source>
        <strain evidence="2 3">CBS 131958</strain>
    </source>
</reference>
<sequence>MRPILPDQSNAAFRSAPNFSPMLPHLRQPNTSSPLHGNNANKRNPSINNPNMDIVSDIGDNQAIGGGYVGAIPASFATQVFNANQARKQRDERNDEQDRISRLMMSRLTNLEESMREVIHGVRDMAHGGSAASGSASRQRSPERIVRVAKRATGAGNNGPGRSDSYKDRRKIGSREGEKAKGDQESVASADVLTQSERGGVAIAARPDAALLDQRLRNAAEAVASPLTVNTDKENVDPTGDGATEQGPQDVSAKAGQAVEVSDFAPQSPNSVRHVGDSPLRQEGASGDVSSQRN</sequence>
<accession>A0A0N1H7P1</accession>
<gene>
    <name evidence="2" type="ORF">AB675_4699</name>
</gene>
<dbReference type="OrthoDB" id="2373987at2759"/>
<keyword evidence="3" id="KW-1185">Reference proteome</keyword>
<feature type="region of interest" description="Disordered" evidence="1">
    <location>
        <begin position="221"/>
        <end position="294"/>
    </location>
</feature>
<name>A0A0N1H7P1_9EURO</name>
<dbReference type="VEuPathDB" id="FungiDB:AB675_4699"/>
<evidence type="ECO:0000313" key="3">
    <source>
        <dbReference type="Proteomes" id="UP000038010"/>
    </source>
</evidence>
<dbReference type="AlphaFoldDB" id="A0A0N1H7P1"/>
<proteinExistence type="predicted"/>
<comment type="caution">
    <text evidence="2">The sequence shown here is derived from an EMBL/GenBank/DDBJ whole genome shotgun (WGS) entry which is preliminary data.</text>
</comment>
<dbReference type="RefSeq" id="XP_017999058.1">
    <property type="nucleotide sequence ID" value="XM_018144856.1"/>
</dbReference>